<dbReference type="Proteomes" id="UP000799640">
    <property type="component" value="Unassembled WGS sequence"/>
</dbReference>
<reference evidence="3" key="1">
    <citation type="journal article" date="2020" name="Stud. Mycol.">
        <title>101 Dothideomycetes genomes: a test case for predicting lifestyles and emergence of pathogens.</title>
        <authorList>
            <person name="Haridas S."/>
            <person name="Albert R."/>
            <person name="Binder M."/>
            <person name="Bloem J."/>
            <person name="Labutti K."/>
            <person name="Salamov A."/>
            <person name="Andreopoulos B."/>
            <person name="Baker S."/>
            <person name="Barry K."/>
            <person name="Bills G."/>
            <person name="Bluhm B."/>
            <person name="Cannon C."/>
            <person name="Castanera R."/>
            <person name="Culley D."/>
            <person name="Daum C."/>
            <person name="Ezra D."/>
            <person name="Gonzalez J."/>
            <person name="Henrissat B."/>
            <person name="Kuo A."/>
            <person name="Liang C."/>
            <person name="Lipzen A."/>
            <person name="Lutzoni F."/>
            <person name="Magnuson J."/>
            <person name="Mondo S."/>
            <person name="Nolan M."/>
            <person name="Ohm R."/>
            <person name="Pangilinan J."/>
            <person name="Park H.-J."/>
            <person name="Ramirez L."/>
            <person name="Alfaro M."/>
            <person name="Sun H."/>
            <person name="Tritt A."/>
            <person name="Yoshinaga Y."/>
            <person name="Zwiers L.-H."/>
            <person name="Turgeon B."/>
            <person name="Goodwin S."/>
            <person name="Spatafora J."/>
            <person name="Crous P."/>
            <person name="Grigoriev I."/>
        </authorList>
    </citation>
    <scope>NUCLEOTIDE SEQUENCE</scope>
    <source>
        <strain evidence="3">CBS 262.69</strain>
    </source>
</reference>
<evidence type="ECO:0000313" key="3">
    <source>
        <dbReference type="EMBL" id="KAF2401644.1"/>
    </source>
</evidence>
<dbReference type="AlphaFoldDB" id="A0A6G1I0C6"/>
<feature type="domain" description="Probable treble clef zinc finger fungi" evidence="2">
    <location>
        <begin position="119"/>
        <end position="151"/>
    </location>
</feature>
<name>A0A6G1I0C6_9PEZI</name>
<dbReference type="InterPro" id="IPR038883">
    <property type="entry name" value="AN11006-like"/>
</dbReference>
<sequence length="585" mass="66810">MSRNTVPPLNYVQLYMGPGPSGLVPVGDPVPAMSGLIPAIPTPPTRVQPRQFAEHAPLVLSPDVAIKYKPQKLPARANKCNYVEFHGDQISICGKSCPRRNDLFLDVCSAHQDEKIPAIKCIFVDDDGKPCGERIRPNPPEFDLCHKHRGWKVMPCHIMRIPTELRREIFTYLLPDKPISAFNSRPVPLRQDKVACTLGLLRVNKTINKEASEVLYGTHPYTAVVADRTIAVCGRMVFPHSLDDSPYGMPTRWDPAMFRHIRNVRIQLNLLKIKEGSGHFADFEVRMWNLRDSVLQLAKIINRHKLVHTLTVVLCVHNVHDKWNDDDVFEMAKLVTEPLLFLRNITHVSLEFVYEVVSQEWIAPSVYIMDHVEPTQAIDAQGNVTMDDNVLTFDVPTTIYSPKVPPMTVLKQLTEHEDFLTYKEKFQTTLRLLVGTPGPLAYGPALIPTPEWHRVCGYYQKMVDLSRRLRQHYSARMPDGKEGFIHRARLLREIGDETGLQKLFDELEKKMDDIIKKDLRTLKLKHARVKRDIQDVANSDVLCTCTECLAHEDEEEESDYDGDDNGDNDDDDAEDMDVDDDYTDY</sequence>
<keyword evidence="4" id="KW-1185">Reference proteome</keyword>
<accession>A0A6G1I0C6</accession>
<dbReference type="Pfam" id="PF26648">
    <property type="entry name" value="zf_Tbcl_4"/>
    <property type="match status" value="1"/>
</dbReference>
<protein>
    <recommendedName>
        <fullName evidence="2">Probable treble clef zinc finger fungi domain-containing protein</fullName>
    </recommendedName>
</protein>
<evidence type="ECO:0000259" key="2">
    <source>
        <dbReference type="Pfam" id="PF26648"/>
    </source>
</evidence>
<dbReference type="InterPro" id="IPR058252">
    <property type="entry name" value="zf_Tbcl_4"/>
</dbReference>
<gene>
    <name evidence="3" type="ORF">EJ06DRAFT_353530</name>
</gene>
<feature type="region of interest" description="Disordered" evidence="1">
    <location>
        <begin position="553"/>
        <end position="585"/>
    </location>
</feature>
<proteinExistence type="predicted"/>
<dbReference type="OrthoDB" id="5600002at2759"/>
<dbReference type="EMBL" id="ML996692">
    <property type="protein sequence ID" value="KAF2401644.1"/>
    <property type="molecule type" value="Genomic_DNA"/>
</dbReference>
<evidence type="ECO:0000313" key="4">
    <source>
        <dbReference type="Proteomes" id="UP000799640"/>
    </source>
</evidence>
<organism evidence="3 4">
    <name type="scientific">Trichodelitschia bisporula</name>
    <dbReference type="NCBI Taxonomy" id="703511"/>
    <lineage>
        <taxon>Eukaryota</taxon>
        <taxon>Fungi</taxon>
        <taxon>Dikarya</taxon>
        <taxon>Ascomycota</taxon>
        <taxon>Pezizomycotina</taxon>
        <taxon>Dothideomycetes</taxon>
        <taxon>Dothideomycetes incertae sedis</taxon>
        <taxon>Phaeotrichales</taxon>
        <taxon>Phaeotrichaceae</taxon>
        <taxon>Trichodelitschia</taxon>
    </lineage>
</organism>
<dbReference type="PANTHER" id="PTHR42085:SF1">
    <property type="entry name" value="F-BOX DOMAIN-CONTAINING PROTEIN"/>
    <property type="match status" value="1"/>
</dbReference>
<evidence type="ECO:0000256" key="1">
    <source>
        <dbReference type="SAM" id="MobiDB-lite"/>
    </source>
</evidence>
<dbReference type="PANTHER" id="PTHR42085">
    <property type="entry name" value="F-BOX DOMAIN-CONTAINING PROTEIN"/>
    <property type="match status" value="1"/>
</dbReference>